<comment type="caution">
    <text evidence="5">The sequence shown here is derived from an EMBL/GenBank/DDBJ whole genome shotgun (WGS) entry which is preliminary data.</text>
</comment>
<dbReference type="Gene3D" id="1.10.150.130">
    <property type="match status" value="1"/>
</dbReference>
<evidence type="ECO:0000256" key="1">
    <source>
        <dbReference type="ARBA" id="ARBA00023125"/>
    </source>
</evidence>
<dbReference type="InterPro" id="IPR010998">
    <property type="entry name" value="Integrase_recombinase_N"/>
</dbReference>
<gene>
    <name evidence="5" type="ORF">GCM10008959_03960</name>
</gene>
<dbReference type="Pfam" id="PF00589">
    <property type="entry name" value="Phage_integrase"/>
    <property type="match status" value="1"/>
</dbReference>
<dbReference type="Proteomes" id="UP000634308">
    <property type="component" value="Unassembled WGS sequence"/>
</dbReference>
<feature type="region of interest" description="Disordered" evidence="3">
    <location>
        <begin position="411"/>
        <end position="463"/>
    </location>
</feature>
<evidence type="ECO:0000313" key="5">
    <source>
        <dbReference type="EMBL" id="GGR46167.1"/>
    </source>
</evidence>
<accession>A0ABQ2RQ10</accession>
<dbReference type="EMBL" id="BMQM01000002">
    <property type="protein sequence ID" value="GGR46167.1"/>
    <property type="molecule type" value="Genomic_DNA"/>
</dbReference>
<reference evidence="6" key="1">
    <citation type="journal article" date="2019" name="Int. J. Syst. Evol. Microbiol.">
        <title>The Global Catalogue of Microorganisms (GCM) 10K type strain sequencing project: providing services to taxonomists for standard genome sequencing and annotation.</title>
        <authorList>
            <consortium name="The Broad Institute Genomics Platform"/>
            <consortium name="The Broad Institute Genome Sequencing Center for Infectious Disease"/>
            <person name="Wu L."/>
            <person name="Ma J."/>
        </authorList>
    </citation>
    <scope>NUCLEOTIDE SEQUENCE [LARGE SCALE GENOMIC DNA]</scope>
    <source>
        <strain evidence="6">JCM 31404</strain>
    </source>
</reference>
<organism evidence="5 6">
    <name type="scientific">Deinococcus seoulensis</name>
    <dbReference type="NCBI Taxonomy" id="1837379"/>
    <lineage>
        <taxon>Bacteria</taxon>
        <taxon>Thermotogati</taxon>
        <taxon>Deinococcota</taxon>
        <taxon>Deinococci</taxon>
        <taxon>Deinococcales</taxon>
        <taxon>Deinococcaceae</taxon>
        <taxon>Deinococcus</taxon>
    </lineage>
</organism>
<dbReference type="InterPro" id="IPR002104">
    <property type="entry name" value="Integrase_catalytic"/>
</dbReference>
<evidence type="ECO:0000256" key="2">
    <source>
        <dbReference type="ARBA" id="ARBA00023172"/>
    </source>
</evidence>
<evidence type="ECO:0000259" key="4">
    <source>
        <dbReference type="PROSITE" id="PS51898"/>
    </source>
</evidence>
<sequence length="463" mass="49992">MCGLTLWAMTGKRKGKASDRQGDVTQLPSGRWRWRVRVTYPDGTTARPSGTVNTKREGHEAIARALQEAGEGKRPASRTLTVGEMVTEYMRSKRATWADRTAWNNEALYTRHIAPHLAPLKAAGVDARRLREYFELLSMARPGEEGTMRPPLGYSGQRQVHVLLHGAYAHAIADGLLRDNPAQYARPLSPSKGGAVKEAKVKHFEPEDLARFVTVALGDRFALPLAFLAYTGLRIGEALALTWGDVRRDDTGAHYVSVSKTRSEFEGKYYAGGPKTSAGVRRVYLSGEALGIVEDMKGRVAREARALKYQGAGLADTAPVFPSVDGRPMRQDSLRAVMRRTCEAAGVPILSPHALRHSTGTFLISRGEDPVSVAAMLGHAQVSTTLNIYAHALPGKLRGLGYELSDLRGRGQGRAAPAPLEAPTGPDAGPLEVEGGTGEGKTRAGVSPVRRGAVRKGGPRRKV</sequence>
<keyword evidence="2" id="KW-0233">DNA recombination</keyword>
<dbReference type="InterPro" id="IPR011010">
    <property type="entry name" value="DNA_brk_join_enz"/>
</dbReference>
<dbReference type="SUPFAM" id="SSF56349">
    <property type="entry name" value="DNA breaking-rejoining enzymes"/>
    <property type="match status" value="1"/>
</dbReference>
<dbReference type="InterPro" id="IPR050090">
    <property type="entry name" value="Tyrosine_recombinase_XerCD"/>
</dbReference>
<protein>
    <recommendedName>
        <fullName evidence="4">Tyr recombinase domain-containing protein</fullName>
    </recommendedName>
</protein>
<dbReference type="PROSITE" id="PS51898">
    <property type="entry name" value="TYR_RECOMBINASE"/>
    <property type="match status" value="1"/>
</dbReference>
<evidence type="ECO:0000313" key="6">
    <source>
        <dbReference type="Proteomes" id="UP000634308"/>
    </source>
</evidence>
<dbReference type="CDD" id="cd01189">
    <property type="entry name" value="INT_ICEBs1_C_like"/>
    <property type="match status" value="1"/>
</dbReference>
<feature type="compositionally biased region" description="Basic residues" evidence="3">
    <location>
        <begin position="452"/>
        <end position="463"/>
    </location>
</feature>
<dbReference type="PANTHER" id="PTHR30349">
    <property type="entry name" value="PHAGE INTEGRASE-RELATED"/>
    <property type="match status" value="1"/>
</dbReference>
<evidence type="ECO:0000256" key="3">
    <source>
        <dbReference type="SAM" id="MobiDB-lite"/>
    </source>
</evidence>
<keyword evidence="1" id="KW-0238">DNA-binding</keyword>
<keyword evidence="6" id="KW-1185">Reference proteome</keyword>
<dbReference type="InterPro" id="IPR013762">
    <property type="entry name" value="Integrase-like_cat_sf"/>
</dbReference>
<name>A0ABQ2RQ10_9DEIO</name>
<proteinExistence type="predicted"/>
<dbReference type="PANTHER" id="PTHR30349:SF84">
    <property type="entry name" value="PHAGE-RELATED INTEGRASE"/>
    <property type="match status" value="1"/>
</dbReference>
<feature type="domain" description="Tyr recombinase" evidence="4">
    <location>
        <begin position="199"/>
        <end position="402"/>
    </location>
</feature>
<dbReference type="Gene3D" id="1.10.443.10">
    <property type="entry name" value="Intergrase catalytic core"/>
    <property type="match status" value="1"/>
</dbReference>